<keyword evidence="2" id="KW-1185">Reference proteome</keyword>
<dbReference type="EMBL" id="DF238523">
    <property type="protein sequence ID" value="GAQ93489.1"/>
    <property type="molecule type" value="Genomic_DNA"/>
</dbReference>
<name>A0A1Y1IV39_KLENI</name>
<proteinExistence type="predicted"/>
<evidence type="ECO:0000313" key="2">
    <source>
        <dbReference type="Proteomes" id="UP000054558"/>
    </source>
</evidence>
<dbReference type="Proteomes" id="UP000054558">
    <property type="component" value="Unassembled WGS sequence"/>
</dbReference>
<dbReference type="AlphaFoldDB" id="A0A1Y1IV39"/>
<accession>A0A1Y1IV39</accession>
<reference evidence="1 2" key="1">
    <citation type="journal article" date="2014" name="Nat. Commun.">
        <title>Klebsormidium flaccidum genome reveals primary factors for plant terrestrial adaptation.</title>
        <authorList>
            <person name="Hori K."/>
            <person name="Maruyama F."/>
            <person name="Fujisawa T."/>
            <person name="Togashi T."/>
            <person name="Yamamoto N."/>
            <person name="Seo M."/>
            <person name="Sato S."/>
            <person name="Yamada T."/>
            <person name="Mori H."/>
            <person name="Tajima N."/>
            <person name="Moriyama T."/>
            <person name="Ikeuchi M."/>
            <person name="Watanabe M."/>
            <person name="Wada H."/>
            <person name="Kobayashi K."/>
            <person name="Saito M."/>
            <person name="Masuda T."/>
            <person name="Sasaki-Sekimoto Y."/>
            <person name="Mashiguchi K."/>
            <person name="Awai K."/>
            <person name="Shimojima M."/>
            <person name="Masuda S."/>
            <person name="Iwai M."/>
            <person name="Nobusawa T."/>
            <person name="Narise T."/>
            <person name="Kondo S."/>
            <person name="Saito H."/>
            <person name="Sato R."/>
            <person name="Murakawa M."/>
            <person name="Ihara Y."/>
            <person name="Oshima-Yamada Y."/>
            <person name="Ohtaka K."/>
            <person name="Satoh M."/>
            <person name="Sonobe K."/>
            <person name="Ishii M."/>
            <person name="Ohtani R."/>
            <person name="Kanamori-Sato M."/>
            <person name="Honoki R."/>
            <person name="Miyazaki D."/>
            <person name="Mochizuki H."/>
            <person name="Umetsu J."/>
            <person name="Higashi K."/>
            <person name="Shibata D."/>
            <person name="Kamiya Y."/>
            <person name="Sato N."/>
            <person name="Nakamura Y."/>
            <person name="Tabata S."/>
            <person name="Ida S."/>
            <person name="Kurokawa K."/>
            <person name="Ohta H."/>
        </authorList>
    </citation>
    <scope>NUCLEOTIDE SEQUENCE [LARGE SCALE GENOMIC DNA]</scope>
    <source>
        <strain evidence="1 2">NIES-2285</strain>
    </source>
</reference>
<sequence>MYSASISETATVGCSLLPAHRPPYIGKTYPIAGHFVSTSPAEQRTRAQRISSERGIALSEKEGVVRMEAVQHKGLWEIATVKKARAFLAVKGPVKTERWFGKAAPKPQVKVEKKQVEVKPVNFIEVDLESDDESDDGVKDSQLVDVSVGETKTPTVTKMEKHGATKAVGAATEAVGATAAEGVGARIE</sequence>
<gene>
    <name evidence="1" type="ORF">KFL_015740010</name>
</gene>
<organism evidence="1 2">
    <name type="scientific">Klebsormidium nitens</name>
    <name type="common">Green alga</name>
    <name type="synonym">Ulothrix nitens</name>
    <dbReference type="NCBI Taxonomy" id="105231"/>
    <lineage>
        <taxon>Eukaryota</taxon>
        <taxon>Viridiplantae</taxon>
        <taxon>Streptophyta</taxon>
        <taxon>Klebsormidiophyceae</taxon>
        <taxon>Klebsormidiales</taxon>
        <taxon>Klebsormidiaceae</taxon>
        <taxon>Klebsormidium</taxon>
    </lineage>
</organism>
<evidence type="ECO:0000313" key="1">
    <source>
        <dbReference type="EMBL" id="GAQ93489.1"/>
    </source>
</evidence>
<protein>
    <submittedName>
        <fullName evidence="1">Uncharacterized protein</fullName>
    </submittedName>
</protein>